<feature type="compositionally biased region" description="Basic and acidic residues" evidence="1">
    <location>
        <begin position="94"/>
        <end position="105"/>
    </location>
</feature>
<dbReference type="Pfam" id="PF12254">
    <property type="entry name" value="DNA_pol_alpha_N"/>
    <property type="match status" value="1"/>
</dbReference>
<evidence type="ECO:0000259" key="2">
    <source>
        <dbReference type="Pfam" id="PF12254"/>
    </source>
</evidence>
<dbReference type="Proteomes" id="UP000189580">
    <property type="component" value="Chromosome d"/>
</dbReference>
<evidence type="ECO:0000313" key="3">
    <source>
        <dbReference type="EMBL" id="ANB14266.1"/>
    </source>
</evidence>
<name>A0A167EMW6_9ASCO</name>
<dbReference type="GO" id="GO:0006272">
    <property type="term" value="P:leading strand elongation"/>
    <property type="evidence" value="ECO:0007669"/>
    <property type="project" value="TreeGrafter"/>
</dbReference>
<keyword evidence="4" id="KW-1185">Reference proteome</keyword>
<dbReference type="RefSeq" id="XP_018736743.1">
    <property type="nucleotide sequence ID" value="XM_018882358.1"/>
</dbReference>
<dbReference type="AlphaFoldDB" id="A0A167EMW6"/>
<dbReference type="GO" id="GO:1902975">
    <property type="term" value="P:mitotic DNA replication initiation"/>
    <property type="evidence" value="ECO:0007669"/>
    <property type="project" value="TreeGrafter"/>
</dbReference>
<dbReference type="GO" id="GO:0003688">
    <property type="term" value="F:DNA replication origin binding"/>
    <property type="evidence" value="ECO:0007669"/>
    <property type="project" value="TreeGrafter"/>
</dbReference>
<gene>
    <name evidence="3" type="ORF">AWJ20_5228</name>
</gene>
<proteinExistence type="predicted"/>
<feature type="domain" description="DNA polymerase alpha catalytic subunit N-terminal" evidence="2">
    <location>
        <begin position="9"/>
        <end position="72"/>
    </location>
</feature>
<sequence>MSKGRLQALAELKRLKESGKKRSYEVEDDDDIYDLVDNAEYQQHQMERLQQDEFVVDDKGEGYAEDGAYEWENHEYANDSDDEGDKTQRVSKKVKVDKTAKPKNNRDVNDLFKRAAAVSKPAPRVSTTYCSISKYAI</sequence>
<dbReference type="OrthoDB" id="6755010at2759"/>
<dbReference type="GO" id="GO:0003682">
    <property type="term" value="F:chromatin binding"/>
    <property type="evidence" value="ECO:0007669"/>
    <property type="project" value="TreeGrafter"/>
</dbReference>
<dbReference type="PANTHER" id="PTHR45861:SF1">
    <property type="entry name" value="DNA POLYMERASE ALPHA CATALYTIC SUBUNIT"/>
    <property type="match status" value="1"/>
</dbReference>
<organism evidence="3 4">
    <name type="scientific">Sugiyamaella lignohabitans</name>
    <dbReference type="NCBI Taxonomy" id="796027"/>
    <lineage>
        <taxon>Eukaryota</taxon>
        <taxon>Fungi</taxon>
        <taxon>Dikarya</taxon>
        <taxon>Ascomycota</taxon>
        <taxon>Saccharomycotina</taxon>
        <taxon>Dipodascomycetes</taxon>
        <taxon>Dipodascales</taxon>
        <taxon>Trichomonascaceae</taxon>
        <taxon>Sugiyamaella</taxon>
    </lineage>
</organism>
<dbReference type="KEGG" id="slb:AWJ20_5228"/>
<dbReference type="GO" id="GO:0003697">
    <property type="term" value="F:single-stranded DNA binding"/>
    <property type="evidence" value="ECO:0007669"/>
    <property type="project" value="TreeGrafter"/>
</dbReference>
<dbReference type="GO" id="GO:0005658">
    <property type="term" value="C:alpha DNA polymerase:primase complex"/>
    <property type="evidence" value="ECO:0007669"/>
    <property type="project" value="TreeGrafter"/>
</dbReference>
<evidence type="ECO:0000256" key="1">
    <source>
        <dbReference type="SAM" id="MobiDB-lite"/>
    </source>
</evidence>
<reference evidence="3 4" key="1">
    <citation type="submission" date="2016-02" db="EMBL/GenBank/DDBJ databases">
        <title>Complete genome sequence and transcriptome regulation of the pentose utilising yeast Sugiyamaella lignohabitans.</title>
        <authorList>
            <person name="Bellasio M."/>
            <person name="Peymann A."/>
            <person name="Valli M."/>
            <person name="Sipitzky M."/>
            <person name="Graf A."/>
            <person name="Sauer M."/>
            <person name="Marx H."/>
            <person name="Mattanovich D."/>
        </authorList>
    </citation>
    <scope>NUCLEOTIDE SEQUENCE [LARGE SCALE GENOMIC DNA]</scope>
    <source>
        <strain evidence="3 4">CBS 10342</strain>
    </source>
</reference>
<accession>A0A167EMW6</accession>
<feature type="region of interest" description="Disordered" evidence="1">
    <location>
        <begin position="74"/>
        <end position="105"/>
    </location>
</feature>
<protein>
    <recommendedName>
        <fullName evidence="2">DNA polymerase alpha catalytic subunit N-terminal domain-containing protein</fullName>
    </recommendedName>
</protein>
<dbReference type="GO" id="GO:0003887">
    <property type="term" value="F:DNA-directed DNA polymerase activity"/>
    <property type="evidence" value="ECO:0007669"/>
    <property type="project" value="TreeGrafter"/>
</dbReference>
<dbReference type="PANTHER" id="PTHR45861">
    <property type="entry name" value="DNA POLYMERASE ALPHA CATALYTIC SUBUNIT"/>
    <property type="match status" value="1"/>
</dbReference>
<dbReference type="GO" id="GO:0006273">
    <property type="term" value="P:lagging strand elongation"/>
    <property type="evidence" value="ECO:0007669"/>
    <property type="project" value="TreeGrafter"/>
</dbReference>
<evidence type="ECO:0000313" key="4">
    <source>
        <dbReference type="Proteomes" id="UP000189580"/>
    </source>
</evidence>
<dbReference type="InterPro" id="IPR024647">
    <property type="entry name" value="DNA_pol_a_cat_su_N"/>
</dbReference>
<dbReference type="EMBL" id="CP014502">
    <property type="protein sequence ID" value="ANB14266.1"/>
    <property type="molecule type" value="Genomic_DNA"/>
</dbReference>
<dbReference type="GeneID" id="30037447"/>